<evidence type="ECO:0000313" key="1">
    <source>
        <dbReference type="EMBL" id="ETV95788.1"/>
    </source>
</evidence>
<sequence length="122" mass="13448">MGMVGRMAWPGIVASAAAPNWPDTNDISAVAASEHTRQGSHQCHEQDNVCVKVHNASPVLVRVRQARLESVRVKYEPQRQGGFKPDAVPPLSPRYRVADDCHVHGRCRDTNRRSKGTQSSLP</sequence>
<name>A0A024TP40_9STRA</name>
<dbReference type="VEuPathDB" id="FungiDB:H310_10844"/>
<dbReference type="RefSeq" id="XP_008875539.1">
    <property type="nucleotide sequence ID" value="XM_008877317.1"/>
</dbReference>
<organism evidence="1">
    <name type="scientific">Aphanomyces invadans</name>
    <dbReference type="NCBI Taxonomy" id="157072"/>
    <lineage>
        <taxon>Eukaryota</taxon>
        <taxon>Sar</taxon>
        <taxon>Stramenopiles</taxon>
        <taxon>Oomycota</taxon>
        <taxon>Saprolegniomycetes</taxon>
        <taxon>Saprolegniales</taxon>
        <taxon>Verrucalvaceae</taxon>
        <taxon>Aphanomyces</taxon>
    </lineage>
</organism>
<dbReference type="EMBL" id="KI913979">
    <property type="protein sequence ID" value="ETV95788.1"/>
    <property type="molecule type" value="Genomic_DNA"/>
</dbReference>
<dbReference type="AlphaFoldDB" id="A0A024TP40"/>
<gene>
    <name evidence="1" type="ORF">H310_10844</name>
</gene>
<accession>A0A024TP40</accession>
<dbReference type="GeneID" id="20087894"/>
<protein>
    <submittedName>
        <fullName evidence="1">Uncharacterized protein</fullName>
    </submittedName>
</protein>
<reference evidence="1" key="1">
    <citation type="submission" date="2013-12" db="EMBL/GenBank/DDBJ databases">
        <title>The Genome Sequence of Aphanomyces invadans NJM9701.</title>
        <authorList>
            <consortium name="The Broad Institute Genomics Platform"/>
            <person name="Russ C."/>
            <person name="Tyler B."/>
            <person name="van West P."/>
            <person name="Dieguez-Uribeondo J."/>
            <person name="Young S.K."/>
            <person name="Zeng Q."/>
            <person name="Gargeya S."/>
            <person name="Fitzgerald M."/>
            <person name="Abouelleil A."/>
            <person name="Alvarado L."/>
            <person name="Chapman S.B."/>
            <person name="Gainer-Dewar J."/>
            <person name="Goldberg J."/>
            <person name="Griggs A."/>
            <person name="Gujja S."/>
            <person name="Hansen M."/>
            <person name="Howarth C."/>
            <person name="Imamovic A."/>
            <person name="Ireland A."/>
            <person name="Larimer J."/>
            <person name="McCowan C."/>
            <person name="Murphy C."/>
            <person name="Pearson M."/>
            <person name="Poon T.W."/>
            <person name="Priest M."/>
            <person name="Roberts A."/>
            <person name="Saif S."/>
            <person name="Shea T."/>
            <person name="Sykes S."/>
            <person name="Wortman J."/>
            <person name="Nusbaum C."/>
            <person name="Birren B."/>
        </authorList>
    </citation>
    <scope>NUCLEOTIDE SEQUENCE [LARGE SCALE GENOMIC DNA]</scope>
    <source>
        <strain evidence="1">NJM9701</strain>
    </source>
</reference>
<proteinExistence type="predicted"/>